<evidence type="ECO:0000256" key="7">
    <source>
        <dbReference type="ARBA" id="ARBA00022989"/>
    </source>
</evidence>
<evidence type="ECO:0000256" key="5">
    <source>
        <dbReference type="ARBA" id="ARBA00022692"/>
    </source>
</evidence>
<keyword evidence="5 11" id="KW-0812">Transmembrane</keyword>
<keyword evidence="9" id="KW-0564">Palmitate</keyword>
<evidence type="ECO:0000256" key="11">
    <source>
        <dbReference type="SAM" id="Phobius"/>
    </source>
</evidence>
<evidence type="ECO:0000256" key="10">
    <source>
        <dbReference type="ARBA" id="ARBA00023288"/>
    </source>
</evidence>
<reference evidence="12 13" key="1">
    <citation type="submission" date="2022-06" db="EMBL/GenBank/DDBJ databases">
        <title>Ideonella sp. NS12-5 Genome sequencing and assembly.</title>
        <authorList>
            <person name="Jung Y."/>
        </authorList>
    </citation>
    <scope>NUCLEOTIDE SEQUENCE [LARGE SCALE GENOMIC DNA]</scope>
    <source>
        <strain evidence="12 13">NS12-5</strain>
    </source>
</reference>
<evidence type="ECO:0000313" key="13">
    <source>
        <dbReference type="Proteomes" id="UP001204851"/>
    </source>
</evidence>
<evidence type="ECO:0000256" key="2">
    <source>
        <dbReference type="ARBA" id="ARBA00008208"/>
    </source>
</evidence>
<accession>A0ABT1BTJ5</accession>
<comment type="subcellular location">
    <subcellularLocation>
        <location evidence="1">Membrane</location>
        <topology evidence="1">Multi-pass membrane protein</topology>
    </subcellularLocation>
</comment>
<proteinExistence type="inferred from homology"/>
<dbReference type="RefSeq" id="WP_252771563.1">
    <property type="nucleotide sequence ID" value="NZ_JAMXMC010000012.1"/>
</dbReference>
<dbReference type="Proteomes" id="UP001204851">
    <property type="component" value="Unassembled WGS sequence"/>
</dbReference>
<feature type="transmembrane region" description="Helical" evidence="11">
    <location>
        <begin position="53"/>
        <end position="73"/>
    </location>
</feature>
<evidence type="ECO:0000256" key="3">
    <source>
        <dbReference type="ARBA" id="ARBA00021237"/>
    </source>
</evidence>
<evidence type="ECO:0000256" key="4">
    <source>
        <dbReference type="ARBA" id="ARBA00022475"/>
    </source>
</evidence>
<keyword evidence="8 11" id="KW-0472">Membrane</keyword>
<keyword evidence="13" id="KW-1185">Reference proteome</keyword>
<dbReference type="EMBL" id="JAMXMC010000012">
    <property type="protein sequence ID" value="MCO5978732.1"/>
    <property type="molecule type" value="Genomic_DNA"/>
</dbReference>
<evidence type="ECO:0000313" key="12">
    <source>
        <dbReference type="EMBL" id="MCO5978732.1"/>
    </source>
</evidence>
<organism evidence="12 13">
    <name type="scientific">Ideonella oryzae</name>
    <dbReference type="NCBI Taxonomy" id="2937441"/>
    <lineage>
        <taxon>Bacteria</taxon>
        <taxon>Pseudomonadati</taxon>
        <taxon>Pseudomonadota</taxon>
        <taxon>Betaproteobacteria</taxon>
        <taxon>Burkholderiales</taxon>
        <taxon>Sphaerotilaceae</taxon>
        <taxon>Ideonella</taxon>
    </lineage>
</organism>
<keyword evidence="10 12" id="KW-0449">Lipoprotein</keyword>
<feature type="transmembrane region" description="Helical" evidence="11">
    <location>
        <begin position="20"/>
        <end position="41"/>
    </location>
</feature>
<evidence type="ECO:0000256" key="9">
    <source>
        <dbReference type="ARBA" id="ARBA00023139"/>
    </source>
</evidence>
<comment type="similarity">
    <text evidence="2">Belongs to the YtcA family.</text>
</comment>
<evidence type="ECO:0000256" key="6">
    <source>
        <dbReference type="ARBA" id="ARBA00022729"/>
    </source>
</evidence>
<evidence type="ECO:0000256" key="1">
    <source>
        <dbReference type="ARBA" id="ARBA00004141"/>
    </source>
</evidence>
<dbReference type="InterPro" id="IPR031381">
    <property type="entry name" value="YtcA"/>
</dbReference>
<dbReference type="Pfam" id="PF17090">
    <property type="entry name" value="Ytca"/>
    <property type="match status" value="1"/>
</dbReference>
<protein>
    <recommendedName>
        <fullName evidence="3">Uncharacterized protein YtcA</fullName>
    </recommendedName>
</protein>
<evidence type="ECO:0000256" key="8">
    <source>
        <dbReference type="ARBA" id="ARBA00023136"/>
    </source>
</evidence>
<comment type="caution">
    <text evidence="12">The sequence shown here is derived from an EMBL/GenBank/DDBJ whole genome shotgun (WGS) entry which is preliminary data.</text>
</comment>
<name>A0ABT1BTJ5_9BURK</name>
<keyword evidence="6" id="KW-0732">Signal</keyword>
<keyword evidence="7 11" id="KW-1133">Transmembrane helix</keyword>
<sequence>MLLLLPGCSSAPTVSIAGAYFPAWLMCALLGIAAAAVSRGLMVATGLAQRLPFQLAVNLAIGTLFGLGLWMAWRGW</sequence>
<gene>
    <name evidence="12" type="ORF">M0L44_18705</name>
</gene>
<keyword evidence="4" id="KW-1003">Cell membrane</keyword>